<dbReference type="AlphaFoldDB" id="A0A3G9GP83"/>
<keyword evidence="2" id="KW-1185">Reference proteome</keyword>
<accession>A0A3G9GP83</accession>
<evidence type="ECO:0000313" key="1">
    <source>
        <dbReference type="EMBL" id="BBF87462.1"/>
    </source>
</evidence>
<dbReference type="Proteomes" id="UP000198290">
    <property type="component" value="Chromosome"/>
</dbReference>
<dbReference type="KEGG" id="amah:DLM_3883"/>
<reference evidence="2" key="3">
    <citation type="journal article" date="2017" name="Plant Physiol. Biochem.">
        <title>Differential oxidative and antioxidative response of duckweed Lemna minor toward plant growth promoting/inhibiting bacteria.</title>
        <authorList>
            <person name="Ishizawa H."/>
            <person name="Kuroda M."/>
            <person name="Morikawa M."/>
            <person name="Ike M."/>
        </authorList>
    </citation>
    <scope>NUCLEOTIDE SEQUENCE [LARGE SCALE GENOMIC DNA]</scope>
    <source>
        <strain evidence="2">H3</strain>
    </source>
</reference>
<gene>
    <name evidence="1" type="ORF">DLM_3883</name>
</gene>
<dbReference type="EMBL" id="AP018823">
    <property type="protein sequence ID" value="BBF87462.1"/>
    <property type="molecule type" value="Genomic_DNA"/>
</dbReference>
<protein>
    <submittedName>
        <fullName evidence="1">Uncharacterized protein</fullName>
    </submittedName>
</protein>
<proteinExistence type="predicted"/>
<sequence length="146" mass="15161">MGMPARSPAGRTLAMHAWECVSRRAACRSGRAASAWGRAHPAGGIEYAGWRCLLRGDGRWGKSGCSRMALPQRGPPDEVCAQHSGVTAQGVGHGPAVLAGRVYRHRDSGNIFLAHAVSPPFCVIGHGTAASDGSTGLPLGLALRAR</sequence>
<reference evidence="2" key="1">
    <citation type="journal article" date="2017" name="Biotechnol. Biofuels">
        <title>Evaluation of environmental bacterial communities as a factor affecting the growth of duckweed Lemna minor.</title>
        <authorList>
            <person name="Ishizawa H."/>
            <person name="Kuroda M."/>
            <person name="Morikawa M."/>
            <person name="Ike M."/>
        </authorList>
    </citation>
    <scope>NUCLEOTIDE SEQUENCE [LARGE SCALE GENOMIC DNA]</scope>
    <source>
        <strain evidence="2">H3</strain>
    </source>
</reference>
<reference evidence="1 2" key="2">
    <citation type="journal article" date="2017" name="Genome Announc.">
        <title>Draft genome sequence of Aquitalea magnusonii strain H3, a plant growth-promoting bacterium of duckweed Lemna minor.</title>
        <authorList>
            <person name="Ishizawa H."/>
            <person name="Kuroda M."/>
            <person name="Ike M."/>
        </authorList>
    </citation>
    <scope>NUCLEOTIDE SEQUENCE [LARGE SCALE GENOMIC DNA]</scope>
    <source>
        <strain evidence="1 2">H3</strain>
    </source>
</reference>
<name>A0A3G9GP83_9NEIS</name>
<evidence type="ECO:0000313" key="2">
    <source>
        <dbReference type="Proteomes" id="UP000198290"/>
    </source>
</evidence>
<organism evidence="1 2">
    <name type="scientific">Aquitalea magnusonii</name>
    <dbReference type="NCBI Taxonomy" id="332411"/>
    <lineage>
        <taxon>Bacteria</taxon>
        <taxon>Pseudomonadati</taxon>
        <taxon>Pseudomonadota</taxon>
        <taxon>Betaproteobacteria</taxon>
        <taxon>Neisseriales</taxon>
        <taxon>Chromobacteriaceae</taxon>
        <taxon>Aquitalea</taxon>
    </lineage>
</organism>